<dbReference type="AlphaFoldDB" id="V4PIA1"/>
<reference evidence="3 4" key="1">
    <citation type="journal article" date="2014" name="Nature">
        <title>Sequential evolution of bacterial morphology by co-option of a developmental regulator.</title>
        <authorList>
            <person name="Jiang C."/>
            <person name="Brown P.J."/>
            <person name="Ducret A."/>
            <person name="Brun Y.V."/>
        </authorList>
    </citation>
    <scope>NUCLEOTIDE SEQUENCE [LARGE SCALE GENOMIC DNA]</scope>
    <source>
        <strain evidence="3 4">DSM 16100</strain>
    </source>
</reference>
<evidence type="ECO:0000313" key="4">
    <source>
        <dbReference type="Proteomes" id="UP000017837"/>
    </source>
</evidence>
<name>V4PIA1_9CAUL</name>
<evidence type="ECO:0000256" key="2">
    <source>
        <dbReference type="SAM" id="Phobius"/>
    </source>
</evidence>
<dbReference type="EMBL" id="AWGB01000007">
    <property type="protein sequence ID" value="ESQ93677.1"/>
    <property type="molecule type" value="Genomic_DNA"/>
</dbReference>
<keyword evidence="4" id="KW-1185">Reference proteome</keyword>
<evidence type="ECO:0000313" key="3">
    <source>
        <dbReference type="EMBL" id="ESQ93677.1"/>
    </source>
</evidence>
<keyword evidence="2" id="KW-0472">Membrane</keyword>
<sequence>MRCAACKTTWHAEVPEKPIDLSFNDMKKKESVEDLQKVKAKKLPLKYRAILEDKKRLKALTAQAMIWGGMGAAFVVILALGFFLRVNIVQAFPSVAGAYAMVGMKTNGTYLDFGAAEFDRGVKAGRFIITVKAQIKNTSNKPVPVPPVRVKLYDDTTQQFDSVLMPSGGLVVEPHATRTLVFDVSDPTNKTASLAMDFDLVAMKKMKKAGPNLRVTPTDHGEGGHGEAAAAADAGHEAAATAPEPPHEQAPTADAHGAPAENHAEPVSNHAAPPLRNTAPAESAPHH</sequence>
<feature type="transmembrane region" description="Helical" evidence="2">
    <location>
        <begin position="64"/>
        <end position="84"/>
    </location>
</feature>
<evidence type="ECO:0000256" key="1">
    <source>
        <dbReference type="SAM" id="MobiDB-lite"/>
    </source>
</evidence>
<dbReference type="STRING" id="1121022.GCA_000376105_02036"/>
<keyword evidence="2" id="KW-0812">Transmembrane</keyword>
<feature type="region of interest" description="Disordered" evidence="1">
    <location>
        <begin position="211"/>
        <end position="287"/>
    </location>
</feature>
<organism evidence="3 4">
    <name type="scientific">Asticcacaulis benevestitus DSM 16100 = ATCC BAA-896</name>
    <dbReference type="NCBI Taxonomy" id="1121022"/>
    <lineage>
        <taxon>Bacteria</taxon>
        <taxon>Pseudomonadati</taxon>
        <taxon>Pseudomonadota</taxon>
        <taxon>Alphaproteobacteria</taxon>
        <taxon>Caulobacterales</taxon>
        <taxon>Caulobacteraceae</taxon>
        <taxon>Asticcacaulis</taxon>
    </lineage>
</organism>
<dbReference type="PATRIC" id="fig|1121022.4.peg.993"/>
<feature type="compositionally biased region" description="Low complexity" evidence="1">
    <location>
        <begin position="227"/>
        <end position="242"/>
    </location>
</feature>
<comment type="caution">
    <text evidence="3">The sequence shown here is derived from an EMBL/GenBank/DDBJ whole genome shotgun (WGS) entry which is preliminary data.</text>
</comment>
<dbReference type="Proteomes" id="UP000017837">
    <property type="component" value="Unassembled WGS sequence"/>
</dbReference>
<dbReference type="eggNOG" id="ENOG5032ZVA">
    <property type="taxonomic scope" value="Bacteria"/>
</dbReference>
<proteinExistence type="predicted"/>
<gene>
    <name evidence="3" type="ORF">ABENE_04995</name>
</gene>
<keyword evidence="2" id="KW-1133">Transmembrane helix</keyword>
<accession>V4PIA1</accession>
<protein>
    <submittedName>
        <fullName evidence="3">Uncharacterized protein</fullName>
    </submittedName>
</protein>